<evidence type="ECO:0008006" key="4">
    <source>
        <dbReference type="Google" id="ProtNLM"/>
    </source>
</evidence>
<organism evidence="2 3">
    <name type="scientific">Paragonimus heterotremus</name>
    <dbReference type="NCBI Taxonomy" id="100268"/>
    <lineage>
        <taxon>Eukaryota</taxon>
        <taxon>Metazoa</taxon>
        <taxon>Spiralia</taxon>
        <taxon>Lophotrochozoa</taxon>
        <taxon>Platyhelminthes</taxon>
        <taxon>Trematoda</taxon>
        <taxon>Digenea</taxon>
        <taxon>Plagiorchiida</taxon>
        <taxon>Troglotremata</taxon>
        <taxon>Troglotrematidae</taxon>
        <taxon>Paragonimus</taxon>
    </lineage>
</organism>
<dbReference type="OrthoDB" id="8916892at2759"/>
<dbReference type="EMBL" id="LUCH01003908">
    <property type="protein sequence ID" value="KAF5399592.1"/>
    <property type="molecule type" value="Genomic_DNA"/>
</dbReference>
<protein>
    <recommendedName>
        <fullName evidence="4">Eukaryotic translation initiation factor 4E transporter</fullName>
    </recommendedName>
</protein>
<feature type="region of interest" description="Disordered" evidence="1">
    <location>
        <begin position="91"/>
        <end position="110"/>
    </location>
</feature>
<comment type="caution">
    <text evidence="2">The sequence shown here is derived from an EMBL/GenBank/DDBJ whole genome shotgun (WGS) entry which is preliminary data.</text>
</comment>
<feature type="compositionally biased region" description="Basic and acidic residues" evidence="1">
    <location>
        <begin position="124"/>
        <end position="142"/>
    </location>
</feature>
<keyword evidence="3" id="KW-1185">Reference proteome</keyword>
<reference evidence="2" key="1">
    <citation type="submission" date="2019-05" db="EMBL/GenBank/DDBJ databases">
        <title>Annotation for the trematode Paragonimus heterotremus.</title>
        <authorList>
            <person name="Choi Y.-J."/>
        </authorList>
    </citation>
    <scope>NUCLEOTIDE SEQUENCE</scope>
    <source>
        <strain evidence="2">LC</strain>
    </source>
</reference>
<sequence>MDAVAKSSEIANEPSRLRYERDVILAIKKHVTESGIELSNVFNLSPTISRNVLAKPKRTIFPKAQNDRPRDSGSIVLGPQKRPWNTGCHVTYSGRETGDGASRGSKHGTDYRSVDKAYARYPNDYKRDHRGTGRDRGGRRIDSNVFSRVHRDDRHWDNKQARSCEEEPEWFSEGPATVSDTIELGRVIEDVDDEGAAFGPRMLEMSVSSTRDNLEPRQKKSEAEHMTSPKSFVDKQNSSISIEKMTTVDVDPTKSTELPGSRFKHLFPQLDVSNDNAKTIDAINDQLMQLLKGSVSRTNVNSPDKNNVLQVENKLRSILLGHDLHAPNEINRPKMAETKSTIQLLHLRFSGTKPQILTVEEIEAQLSLPTHNSSPANHPVVASTKDLQSTLSVDNKLMDSLPLKAQPTNQPNSRFSNSPNLTSILQSLALRQQSVCSKPVQLHGPFGILSSPIAPLPTTTNAVSASARINQLQHCDPSASSGLNDVTQQGGLRQAWDALPDSRESNSPRSIPHSADTSSMMLLQTVGFPTGTLSEMHSRPMLMSNSNSLAPPRRPIVKAQQGLSGNHPPPCLSSLGLATPNAPSQNLNVNLQDFDRRLLNLALKQQHQQRMNYGGPPNLVSKLPGNLFSPVSGDLRYVGAASVPQLPTPLAPIVSSNNNNADCFTSRTRTAALQSDSSLAFLSHLVEMDRSSVSYGYPRSASASVSPLLNASVKAKTLEEIEHQEVANGGTF</sequence>
<dbReference type="AlphaFoldDB" id="A0A8J4WXD1"/>
<feature type="region of interest" description="Disordered" evidence="1">
    <location>
        <begin position="208"/>
        <end position="234"/>
    </location>
</feature>
<evidence type="ECO:0000313" key="3">
    <source>
        <dbReference type="Proteomes" id="UP000748531"/>
    </source>
</evidence>
<feature type="region of interest" description="Disordered" evidence="1">
    <location>
        <begin position="124"/>
        <end position="145"/>
    </location>
</feature>
<feature type="compositionally biased region" description="Basic and acidic residues" evidence="1">
    <location>
        <begin position="212"/>
        <end position="227"/>
    </location>
</feature>
<accession>A0A8J4WXD1</accession>
<evidence type="ECO:0000313" key="2">
    <source>
        <dbReference type="EMBL" id="KAF5399592.1"/>
    </source>
</evidence>
<dbReference type="Proteomes" id="UP000748531">
    <property type="component" value="Unassembled WGS sequence"/>
</dbReference>
<gene>
    <name evidence="2" type="ORF">PHET_07186</name>
</gene>
<proteinExistence type="predicted"/>
<name>A0A8J4WXD1_9TREM</name>
<evidence type="ECO:0000256" key="1">
    <source>
        <dbReference type="SAM" id="MobiDB-lite"/>
    </source>
</evidence>